<reference evidence="1 2" key="1">
    <citation type="journal article" date="2018" name="Int. J. Syst. Evol. Microbiol.">
        <title>Adhaeribacter swui sp. nov., isolated from wet mud.</title>
        <authorList>
            <person name="Kim D.U."/>
            <person name="Kim K.W."/>
            <person name="Kang M.S."/>
            <person name="Kim J.Y."/>
            <person name="Jang J.H."/>
            <person name="Kim M.K."/>
        </authorList>
    </citation>
    <scope>NUCLEOTIDE SEQUENCE [LARGE SCALE GENOMIC DNA]</scope>
    <source>
        <strain evidence="1 2">KCTC 52873</strain>
    </source>
</reference>
<organism evidence="1 2">
    <name type="scientific">Adhaeribacter swui</name>
    <dbReference type="NCBI Taxonomy" id="2086471"/>
    <lineage>
        <taxon>Bacteria</taxon>
        <taxon>Pseudomonadati</taxon>
        <taxon>Bacteroidota</taxon>
        <taxon>Cytophagia</taxon>
        <taxon>Cytophagales</taxon>
        <taxon>Hymenobacteraceae</taxon>
        <taxon>Adhaeribacter</taxon>
    </lineage>
</organism>
<sequence>MKHVFFVHSTITSIIAEAIIEHENILIKDVIIILDREAVIDNKFLSFKWQFTSPPDQFPAHFNITKSFKKLWLFDRYIKEITYNDSFYLYVPQTGIKSIQLLISNSKCLGYSIMEEGLGSYKHKNIIDSKNYKIGFYVRIAYLFRIKNKNPMMDGYKKLYAISSKAFPGYNNLIVLNPNFQYNSIKLKYKYDNSIIWIFDAISIYNITKIQFHIGGILKLLKYFEEKRYNKIYFKLHPAQLGRNEDEYFRKMLSVDNKILFEEIPYSVPIESIAKSNNNIKFFVNISSIGFYANLFGNEVYSYANYIAEFDSNYNEYLESFPQVFRESVIFL</sequence>
<proteinExistence type="predicted"/>
<dbReference type="AlphaFoldDB" id="A0A7G7G9H9"/>
<dbReference type="Proteomes" id="UP000515237">
    <property type="component" value="Chromosome"/>
</dbReference>
<gene>
    <name evidence="1" type="ORF">HUW51_14190</name>
</gene>
<evidence type="ECO:0008006" key="3">
    <source>
        <dbReference type="Google" id="ProtNLM"/>
    </source>
</evidence>
<dbReference type="EMBL" id="CP055156">
    <property type="protein sequence ID" value="QNF33813.1"/>
    <property type="molecule type" value="Genomic_DNA"/>
</dbReference>
<keyword evidence="2" id="KW-1185">Reference proteome</keyword>
<dbReference type="KEGG" id="aswu:HUW51_14190"/>
<dbReference type="RefSeq" id="WP_185270295.1">
    <property type="nucleotide sequence ID" value="NZ_CP055156.1"/>
</dbReference>
<evidence type="ECO:0000313" key="2">
    <source>
        <dbReference type="Proteomes" id="UP000515237"/>
    </source>
</evidence>
<evidence type="ECO:0000313" key="1">
    <source>
        <dbReference type="EMBL" id="QNF33813.1"/>
    </source>
</evidence>
<name>A0A7G7G9H9_9BACT</name>
<protein>
    <recommendedName>
        <fullName evidence="3">CDP-glycerol glycerophosphotransferase family protein</fullName>
    </recommendedName>
</protein>
<accession>A0A7G7G9H9</accession>